<evidence type="ECO:0008006" key="3">
    <source>
        <dbReference type="Google" id="ProtNLM"/>
    </source>
</evidence>
<proteinExistence type="predicted"/>
<sequence>MKAQGKESTFDYDFDPVPDINQAQLAFGGVVIYTVENQKIMLNILGSIGISPIYVADVRITYQFNRTNNEFLVEQIDVKPIEK</sequence>
<dbReference type="EMBL" id="CP122283">
    <property type="protein sequence ID" value="WGF39551.1"/>
    <property type="molecule type" value="Genomic_DNA"/>
</dbReference>
<organism evidence="1 2">
    <name type="scientific">Lysinibacillus capsici</name>
    <dbReference type="NCBI Taxonomy" id="2115968"/>
    <lineage>
        <taxon>Bacteria</taxon>
        <taxon>Bacillati</taxon>
        <taxon>Bacillota</taxon>
        <taxon>Bacilli</taxon>
        <taxon>Bacillales</taxon>
        <taxon>Bacillaceae</taxon>
        <taxon>Lysinibacillus</taxon>
    </lineage>
</organism>
<evidence type="ECO:0000313" key="2">
    <source>
        <dbReference type="Proteomes" id="UP001244564"/>
    </source>
</evidence>
<gene>
    <name evidence="1" type="ORF">QBO96_04590</name>
</gene>
<keyword evidence="2" id="KW-1185">Reference proteome</keyword>
<reference evidence="1 2" key="1">
    <citation type="submission" date="2023-04" db="EMBL/GenBank/DDBJ databases">
        <title>Genomic of Lysinibacillus capsici TSBLM.</title>
        <authorList>
            <person name="Hu X.S."/>
            <person name="Yu C.H."/>
        </authorList>
    </citation>
    <scope>NUCLEOTIDE SEQUENCE [LARGE SCALE GENOMIC DNA]</scope>
    <source>
        <strain evidence="1 2">TSBLM</strain>
    </source>
</reference>
<protein>
    <recommendedName>
        <fullName evidence="3">Group-specific protein</fullName>
    </recommendedName>
</protein>
<name>A0ABY8KKQ0_9BACI</name>
<dbReference type="Proteomes" id="UP001244564">
    <property type="component" value="Chromosome"/>
</dbReference>
<accession>A0ABY8KKQ0</accession>
<evidence type="ECO:0000313" key="1">
    <source>
        <dbReference type="EMBL" id="WGF39551.1"/>
    </source>
</evidence>
<dbReference type="RefSeq" id="WP_279495245.1">
    <property type="nucleotide sequence ID" value="NZ_CP122283.1"/>
</dbReference>